<organism evidence="3 4">
    <name type="scientific">Loa loa</name>
    <name type="common">Eye worm</name>
    <name type="synonym">Filaria loa</name>
    <dbReference type="NCBI Taxonomy" id="7209"/>
    <lineage>
        <taxon>Eukaryota</taxon>
        <taxon>Metazoa</taxon>
        <taxon>Ecdysozoa</taxon>
        <taxon>Nematoda</taxon>
        <taxon>Chromadorea</taxon>
        <taxon>Rhabditida</taxon>
        <taxon>Spirurina</taxon>
        <taxon>Spiruromorpha</taxon>
        <taxon>Filarioidea</taxon>
        <taxon>Onchocercidae</taxon>
        <taxon>Loa</taxon>
    </lineage>
</organism>
<evidence type="ECO:0000313" key="2">
    <source>
        <dbReference type="EMBL" id="EFO19739.2"/>
    </source>
</evidence>
<dbReference type="OrthoDB" id="5839255at2759"/>
<dbReference type="EMBL" id="JH712308">
    <property type="protein sequence ID" value="EFO19739.2"/>
    <property type="molecule type" value="Genomic_DNA"/>
</dbReference>
<dbReference type="AlphaFoldDB" id="A0A1I7V882"/>
<dbReference type="InParanoid" id="A0A1I7V882"/>
<evidence type="ECO:0000313" key="4">
    <source>
        <dbReference type="WBParaSite" id="EN70_10937"/>
    </source>
</evidence>
<dbReference type="Proteomes" id="UP000095285">
    <property type="component" value="Unassembled WGS sequence"/>
</dbReference>
<dbReference type="KEGG" id="loa:LOAG_08754"/>
<feature type="region of interest" description="Disordered" evidence="1">
    <location>
        <begin position="90"/>
        <end position="131"/>
    </location>
</feature>
<protein>
    <submittedName>
        <fullName evidence="2 4">Uncharacterized protein</fullName>
    </submittedName>
</protein>
<sequence length="131" mass="15522">MQKQRELDEALRAGAASRRVNVDKLMASTIHTLINYNIEFTPASTSQNTIEDDNLKYILLKPENEPAKKQYIVNNIQSKENVAKFRVHKFQHKQHDSEMKQNTENKKYIRKRKPCSIEKCQRKKQRYTEQS</sequence>
<name>A0A1I7V882_LOALO</name>
<evidence type="ECO:0000313" key="3">
    <source>
        <dbReference type="Proteomes" id="UP000095285"/>
    </source>
</evidence>
<reference evidence="4" key="2">
    <citation type="submission" date="2016-11" db="UniProtKB">
        <authorList>
            <consortium name="WormBaseParasite"/>
        </authorList>
    </citation>
    <scope>IDENTIFICATION</scope>
</reference>
<accession>A0A1S0TUS3</accession>
<evidence type="ECO:0000256" key="1">
    <source>
        <dbReference type="SAM" id="MobiDB-lite"/>
    </source>
</evidence>
<dbReference type="WBParaSite" id="EN70_10937">
    <property type="protein sequence ID" value="EN70_10937"/>
    <property type="gene ID" value="EN70_10937"/>
</dbReference>
<keyword evidence="3" id="KW-1185">Reference proteome</keyword>
<reference evidence="2 3" key="1">
    <citation type="submission" date="2012-04" db="EMBL/GenBank/DDBJ databases">
        <title>The Genome Sequence of Loa loa.</title>
        <authorList>
            <consortium name="The Broad Institute Genome Sequencing Platform"/>
            <consortium name="Broad Institute Genome Sequencing Center for Infectious Disease"/>
            <person name="Nutman T.B."/>
            <person name="Fink D.L."/>
            <person name="Russ C."/>
            <person name="Young S."/>
            <person name="Zeng Q."/>
            <person name="Gargeya S."/>
            <person name="Alvarado L."/>
            <person name="Berlin A."/>
            <person name="Chapman S.B."/>
            <person name="Chen Z."/>
            <person name="Freedman E."/>
            <person name="Gellesch M."/>
            <person name="Goldberg J."/>
            <person name="Griggs A."/>
            <person name="Gujja S."/>
            <person name="Heilman E.R."/>
            <person name="Heiman D."/>
            <person name="Howarth C."/>
            <person name="Mehta T."/>
            <person name="Neiman D."/>
            <person name="Pearson M."/>
            <person name="Roberts A."/>
            <person name="Saif S."/>
            <person name="Shea T."/>
            <person name="Shenoy N."/>
            <person name="Sisk P."/>
            <person name="Stolte C."/>
            <person name="Sykes S."/>
            <person name="White J."/>
            <person name="Yandava C."/>
            <person name="Haas B."/>
            <person name="Henn M.R."/>
            <person name="Nusbaum C."/>
            <person name="Birren B."/>
        </authorList>
    </citation>
    <scope>NUCLEOTIDE SEQUENCE [LARGE SCALE GENOMIC DNA]</scope>
</reference>
<dbReference type="GeneID" id="9946180"/>
<dbReference type="RefSeq" id="XP_020302017.1">
    <property type="nucleotide sequence ID" value="XM_020447790.1"/>
</dbReference>
<gene>
    <name evidence="2 4" type="ORF">LOAG_08754</name>
</gene>
<proteinExistence type="predicted"/>
<feature type="compositionally biased region" description="Basic and acidic residues" evidence="1">
    <location>
        <begin position="93"/>
        <end position="107"/>
    </location>
</feature>
<dbReference type="CTD" id="9946180"/>
<dbReference type="OMA" id="HTLINYN"/>
<accession>A0A1I7V882</accession>